<dbReference type="Proteomes" id="UP000321306">
    <property type="component" value="Unassembled WGS sequence"/>
</dbReference>
<dbReference type="EMBL" id="BJXB01000023">
    <property type="protein sequence ID" value="GEM48658.1"/>
    <property type="molecule type" value="Genomic_DNA"/>
</dbReference>
<dbReference type="AlphaFoldDB" id="A0A511N847"/>
<evidence type="ECO:0000313" key="3">
    <source>
        <dbReference type="Proteomes" id="UP000321306"/>
    </source>
</evidence>
<protein>
    <submittedName>
        <fullName evidence="2">Uncharacterized protein</fullName>
    </submittedName>
</protein>
<organism evidence="2 3">
    <name type="scientific">Deinococcus cellulosilyticus (strain DSM 18568 / NBRC 106333 / KACC 11606 / 5516J-15)</name>
    <dbReference type="NCBI Taxonomy" id="1223518"/>
    <lineage>
        <taxon>Bacteria</taxon>
        <taxon>Thermotogati</taxon>
        <taxon>Deinococcota</taxon>
        <taxon>Deinococci</taxon>
        <taxon>Deinococcales</taxon>
        <taxon>Deinococcaceae</taxon>
        <taxon>Deinococcus</taxon>
    </lineage>
</organism>
<evidence type="ECO:0000313" key="2">
    <source>
        <dbReference type="EMBL" id="GEM48658.1"/>
    </source>
</evidence>
<gene>
    <name evidence="2" type="ORF">DC3_42930</name>
</gene>
<keyword evidence="1" id="KW-1133">Transmembrane helix</keyword>
<dbReference type="RefSeq" id="WP_146887917.1">
    <property type="nucleotide sequence ID" value="NZ_BJXB01000023.1"/>
</dbReference>
<keyword evidence="1" id="KW-0472">Membrane</keyword>
<comment type="caution">
    <text evidence="2">The sequence shown here is derived from an EMBL/GenBank/DDBJ whole genome shotgun (WGS) entry which is preliminary data.</text>
</comment>
<reference evidence="2 3" key="1">
    <citation type="submission" date="2019-07" db="EMBL/GenBank/DDBJ databases">
        <title>Whole genome shotgun sequence of Deinococcus cellulosilyticus NBRC 106333.</title>
        <authorList>
            <person name="Hosoyama A."/>
            <person name="Uohara A."/>
            <person name="Ohji S."/>
            <person name="Ichikawa N."/>
        </authorList>
    </citation>
    <scope>NUCLEOTIDE SEQUENCE [LARGE SCALE GENOMIC DNA]</scope>
    <source>
        <strain evidence="2 3">NBRC 106333</strain>
    </source>
</reference>
<sequence length="117" mass="13482">MPWPEYLLGLLVLGLLVGAVMFSRDYLRHRAFLLATQVLNIRAGDIILIQGGSKLDEEEMAELYRLGHWLQRTHRNVIAVRVPPEYDIRQMNTEYMRLHGWVRAEQVVNPSSGSLPN</sequence>
<proteinExistence type="predicted"/>
<feature type="transmembrane region" description="Helical" evidence="1">
    <location>
        <begin position="6"/>
        <end position="23"/>
    </location>
</feature>
<name>A0A511N847_DEIC1</name>
<evidence type="ECO:0000256" key="1">
    <source>
        <dbReference type="SAM" id="Phobius"/>
    </source>
</evidence>
<accession>A0A511N847</accession>
<keyword evidence="1" id="KW-0812">Transmembrane</keyword>
<keyword evidence="3" id="KW-1185">Reference proteome</keyword>